<feature type="region of interest" description="Disordered" evidence="1">
    <location>
        <begin position="1"/>
        <end position="22"/>
    </location>
</feature>
<evidence type="ECO:0000313" key="2">
    <source>
        <dbReference type="EMBL" id="KAF7676971.1"/>
    </source>
</evidence>
<evidence type="ECO:0000256" key="1">
    <source>
        <dbReference type="SAM" id="MobiDB-lite"/>
    </source>
</evidence>
<dbReference type="RefSeq" id="XP_038787180.1">
    <property type="nucleotide sequence ID" value="XM_038930230.1"/>
</dbReference>
<dbReference type="GeneID" id="62203408"/>
<keyword evidence="3" id="KW-1185">Reference proteome</keyword>
<proteinExistence type="predicted"/>
<accession>A0A8H7EEL8</accession>
<comment type="caution">
    <text evidence="2">The sequence shown here is derived from an EMBL/GenBank/DDBJ whole genome shotgun (WGS) entry which is preliminary data.</text>
</comment>
<name>A0A8H7EEL8_9PLEO</name>
<dbReference type="AlphaFoldDB" id="A0A8H7EEL8"/>
<sequence length="55" mass="6237">MHSSLGMQKKQRLREERPADATYRRLHVLTQSTLHLPDSSPAPYKLTTPAPAICH</sequence>
<dbReference type="EMBL" id="JAAABM010000006">
    <property type="protein sequence ID" value="KAF7676971.1"/>
    <property type="molecule type" value="Genomic_DNA"/>
</dbReference>
<evidence type="ECO:0000313" key="3">
    <source>
        <dbReference type="Proteomes" id="UP000596902"/>
    </source>
</evidence>
<feature type="compositionally biased region" description="Basic and acidic residues" evidence="1">
    <location>
        <begin position="13"/>
        <end position="22"/>
    </location>
</feature>
<feature type="region of interest" description="Disordered" evidence="1">
    <location>
        <begin position="34"/>
        <end position="55"/>
    </location>
</feature>
<protein>
    <submittedName>
        <fullName evidence="2">Uncharacterized protein</fullName>
    </submittedName>
</protein>
<reference evidence="2" key="1">
    <citation type="submission" date="2020-01" db="EMBL/GenBank/DDBJ databases">
        <authorList>
            <person name="Feng Z.H.Z."/>
        </authorList>
    </citation>
    <scope>NUCLEOTIDE SEQUENCE</scope>
    <source>
        <strain evidence="2">CBS107.38</strain>
    </source>
</reference>
<reference evidence="2" key="2">
    <citation type="submission" date="2020-08" db="EMBL/GenBank/DDBJ databases">
        <title>Draft Genome Sequence of Cumin Blight Pathogen Alternaria burnsii.</title>
        <authorList>
            <person name="Feng Z."/>
        </authorList>
    </citation>
    <scope>NUCLEOTIDE SEQUENCE</scope>
    <source>
        <strain evidence="2">CBS107.38</strain>
    </source>
</reference>
<organism evidence="2 3">
    <name type="scientific">Alternaria burnsii</name>
    <dbReference type="NCBI Taxonomy" id="1187904"/>
    <lineage>
        <taxon>Eukaryota</taxon>
        <taxon>Fungi</taxon>
        <taxon>Dikarya</taxon>
        <taxon>Ascomycota</taxon>
        <taxon>Pezizomycotina</taxon>
        <taxon>Dothideomycetes</taxon>
        <taxon>Pleosporomycetidae</taxon>
        <taxon>Pleosporales</taxon>
        <taxon>Pleosporineae</taxon>
        <taxon>Pleosporaceae</taxon>
        <taxon>Alternaria</taxon>
        <taxon>Alternaria sect. Alternaria</taxon>
    </lineage>
</organism>
<gene>
    <name evidence="2" type="ORF">GT037_005183</name>
</gene>
<dbReference type="Proteomes" id="UP000596902">
    <property type="component" value="Unassembled WGS sequence"/>
</dbReference>